<proteinExistence type="predicted"/>
<evidence type="ECO:0000313" key="2">
    <source>
        <dbReference type="EMBL" id="MBB2184148.1"/>
    </source>
</evidence>
<dbReference type="GO" id="GO:0050897">
    <property type="term" value="F:cobalt ion binding"/>
    <property type="evidence" value="ECO:0007669"/>
    <property type="project" value="TreeGrafter"/>
</dbReference>
<dbReference type="EMBL" id="JACEGA010000001">
    <property type="protein sequence ID" value="MBB2184148.1"/>
    <property type="molecule type" value="Genomic_DNA"/>
</dbReference>
<organism evidence="2 3">
    <name type="scientific">Variimorphobacter saccharofermentans</name>
    <dbReference type="NCBI Taxonomy" id="2755051"/>
    <lineage>
        <taxon>Bacteria</taxon>
        <taxon>Bacillati</taxon>
        <taxon>Bacillota</taxon>
        <taxon>Clostridia</taxon>
        <taxon>Lachnospirales</taxon>
        <taxon>Lachnospiraceae</taxon>
        <taxon>Variimorphobacter</taxon>
    </lineage>
</organism>
<comment type="caution">
    <text evidence="2">The sequence shown here is derived from an EMBL/GenBank/DDBJ whole genome shotgun (WGS) entry which is preliminary data.</text>
</comment>
<accession>A0A839K444</accession>
<dbReference type="GO" id="GO:0046870">
    <property type="term" value="F:cadmium ion binding"/>
    <property type="evidence" value="ECO:0007669"/>
    <property type="project" value="TreeGrafter"/>
</dbReference>
<dbReference type="PANTHER" id="PTHR38430:SF1">
    <property type="entry name" value="PROTEIN-ARGININE KINASE ACTIVATOR PROTEIN"/>
    <property type="match status" value="1"/>
</dbReference>
<dbReference type="AlphaFoldDB" id="A0A839K444"/>
<feature type="domain" description="UVR" evidence="1">
    <location>
        <begin position="142"/>
        <end position="177"/>
    </location>
</feature>
<dbReference type="GO" id="GO:1990169">
    <property type="term" value="P:stress response to copper ion"/>
    <property type="evidence" value="ECO:0007669"/>
    <property type="project" value="TreeGrafter"/>
</dbReference>
<sequence length="182" mass="20534">MLCDRCKKRDAKILYTEIINGLKKEQHLCEECATDYTSFQMEKPLMSSEMTLGDLLSTLLENYAMADQKKAGAAYPSVTCSNCGTTFEEFIQKGRFGCAQCYRSFNGQLGKTLKGIQGAEVHTGKRPKGFVPKNAPRVSMDIPESERLSILLQEAIEKEEFEEAARLRDLIKEMKKEETKNA</sequence>
<keyword evidence="3" id="KW-1185">Reference proteome</keyword>
<evidence type="ECO:0000259" key="1">
    <source>
        <dbReference type="PROSITE" id="PS50151"/>
    </source>
</evidence>
<dbReference type="PROSITE" id="PS50151">
    <property type="entry name" value="UVR"/>
    <property type="match status" value="1"/>
</dbReference>
<dbReference type="GO" id="GO:0005507">
    <property type="term" value="F:copper ion binding"/>
    <property type="evidence" value="ECO:0007669"/>
    <property type="project" value="TreeGrafter"/>
</dbReference>
<protein>
    <submittedName>
        <fullName evidence="2">UvrB/UvrC motif-containing protein</fullName>
    </submittedName>
</protein>
<dbReference type="InterPro" id="IPR025542">
    <property type="entry name" value="YacH"/>
</dbReference>
<dbReference type="Proteomes" id="UP000574276">
    <property type="component" value="Unassembled WGS sequence"/>
</dbReference>
<dbReference type="GO" id="GO:1990170">
    <property type="term" value="P:stress response to cadmium ion"/>
    <property type="evidence" value="ECO:0007669"/>
    <property type="project" value="TreeGrafter"/>
</dbReference>
<reference evidence="2 3" key="1">
    <citation type="submission" date="2020-07" db="EMBL/GenBank/DDBJ databases">
        <title>Characterization and genome sequencing of isolate MD1, a novel member within the family Lachnospiraceae.</title>
        <authorList>
            <person name="Rettenmaier R."/>
            <person name="Di Bello L."/>
            <person name="Zinser C."/>
            <person name="Scheitz K."/>
            <person name="Liebl W."/>
            <person name="Zverlov V."/>
        </authorList>
    </citation>
    <scope>NUCLEOTIDE SEQUENCE [LARGE SCALE GENOMIC DNA]</scope>
    <source>
        <strain evidence="2 3">MD1</strain>
    </source>
</reference>
<dbReference type="RefSeq" id="WP_228353743.1">
    <property type="nucleotide sequence ID" value="NZ_JACEGA010000001.1"/>
</dbReference>
<dbReference type="GO" id="GO:0008270">
    <property type="term" value="F:zinc ion binding"/>
    <property type="evidence" value="ECO:0007669"/>
    <property type="project" value="TreeGrafter"/>
</dbReference>
<dbReference type="InterPro" id="IPR001943">
    <property type="entry name" value="UVR_dom"/>
</dbReference>
<dbReference type="Pfam" id="PF02151">
    <property type="entry name" value="UVR"/>
    <property type="match status" value="1"/>
</dbReference>
<dbReference type="PANTHER" id="PTHR38430">
    <property type="entry name" value="PROTEIN-ARGININE KINASE ACTIVATOR PROTEIN"/>
    <property type="match status" value="1"/>
</dbReference>
<dbReference type="InterPro" id="IPR036876">
    <property type="entry name" value="UVR_dom_sf"/>
</dbReference>
<dbReference type="SUPFAM" id="SSF46600">
    <property type="entry name" value="C-terminal UvrC-binding domain of UvrB"/>
    <property type="match status" value="1"/>
</dbReference>
<evidence type="ECO:0000313" key="3">
    <source>
        <dbReference type="Proteomes" id="UP000574276"/>
    </source>
</evidence>
<name>A0A839K444_9FIRM</name>
<dbReference type="PIRSF" id="PIRSF015034">
    <property type="entry name" value="YacH"/>
    <property type="match status" value="1"/>
</dbReference>
<gene>
    <name evidence="2" type="ORF">H0486_14810</name>
</gene>